<evidence type="ECO:0000313" key="7">
    <source>
        <dbReference type="Proteomes" id="UP000236161"/>
    </source>
</evidence>
<dbReference type="GO" id="GO:0004857">
    <property type="term" value="F:enzyme inhibitor activity"/>
    <property type="evidence" value="ECO:0007669"/>
    <property type="project" value="InterPro"/>
</dbReference>
<sequence>MKPINLFFFFLFLLSPSADDVEPTALEAVCRKAAELVPETAAETYSFCISSLSPAAGNKAGDGRSFAVLASTLSNANYTHNLGRARELLTDGSGLPEAFRPAVEACAAGYRDGIQHIGRGIASVESGDVYRALFHLQEAWKRAVACGEGLNAGGGGGGMSPWLSKENSDALRTIGLAIKLTLLLKL</sequence>
<evidence type="ECO:0000256" key="2">
    <source>
        <dbReference type="ARBA" id="ARBA00023157"/>
    </source>
</evidence>
<evidence type="ECO:0000256" key="3">
    <source>
        <dbReference type="ARBA" id="ARBA00038471"/>
    </source>
</evidence>
<dbReference type="EMBL" id="KZ451942">
    <property type="protein sequence ID" value="PKA59991.1"/>
    <property type="molecule type" value="Genomic_DNA"/>
</dbReference>
<gene>
    <name evidence="6" type="ORF">AXF42_Ash009675</name>
</gene>
<evidence type="ECO:0000259" key="5">
    <source>
        <dbReference type="Pfam" id="PF04043"/>
    </source>
</evidence>
<dbReference type="PANTHER" id="PTHR35357:SF8">
    <property type="entry name" value="OS01G0111000 PROTEIN"/>
    <property type="match status" value="1"/>
</dbReference>
<dbReference type="InterPro" id="IPR035513">
    <property type="entry name" value="Invertase/methylesterase_inhib"/>
</dbReference>
<dbReference type="SUPFAM" id="SSF101148">
    <property type="entry name" value="Plant invertase/pectin methylesterase inhibitor"/>
    <property type="match status" value="1"/>
</dbReference>
<proteinExistence type="inferred from homology"/>
<dbReference type="AlphaFoldDB" id="A0A2I0AWT0"/>
<feature type="signal peptide" evidence="4">
    <location>
        <begin position="1"/>
        <end position="20"/>
    </location>
</feature>
<reference evidence="6 7" key="1">
    <citation type="journal article" date="2017" name="Nature">
        <title>The Apostasia genome and the evolution of orchids.</title>
        <authorList>
            <person name="Zhang G.Q."/>
            <person name="Liu K.W."/>
            <person name="Li Z."/>
            <person name="Lohaus R."/>
            <person name="Hsiao Y.Y."/>
            <person name="Niu S.C."/>
            <person name="Wang J.Y."/>
            <person name="Lin Y.C."/>
            <person name="Xu Q."/>
            <person name="Chen L.J."/>
            <person name="Yoshida K."/>
            <person name="Fujiwara S."/>
            <person name="Wang Z.W."/>
            <person name="Zhang Y.Q."/>
            <person name="Mitsuda N."/>
            <person name="Wang M."/>
            <person name="Liu G.H."/>
            <person name="Pecoraro L."/>
            <person name="Huang H.X."/>
            <person name="Xiao X.J."/>
            <person name="Lin M."/>
            <person name="Wu X.Y."/>
            <person name="Wu W.L."/>
            <person name="Chen Y.Y."/>
            <person name="Chang S.B."/>
            <person name="Sakamoto S."/>
            <person name="Ohme-Takagi M."/>
            <person name="Yagi M."/>
            <person name="Zeng S.J."/>
            <person name="Shen C.Y."/>
            <person name="Yeh C.M."/>
            <person name="Luo Y.B."/>
            <person name="Tsai W.C."/>
            <person name="Van de Peer Y."/>
            <person name="Liu Z.J."/>
        </authorList>
    </citation>
    <scope>NUCLEOTIDE SEQUENCE [LARGE SCALE GENOMIC DNA]</scope>
    <source>
        <strain evidence="7">cv. Shenzhen</strain>
        <tissue evidence="6">Stem</tissue>
    </source>
</reference>
<keyword evidence="7" id="KW-1185">Reference proteome</keyword>
<accession>A0A2I0AWT0</accession>
<dbReference type="InterPro" id="IPR006501">
    <property type="entry name" value="Pectinesterase_inhib_dom"/>
</dbReference>
<dbReference type="OrthoDB" id="1872906at2759"/>
<evidence type="ECO:0000256" key="4">
    <source>
        <dbReference type="SAM" id="SignalP"/>
    </source>
</evidence>
<keyword evidence="2" id="KW-1015">Disulfide bond</keyword>
<feature type="chain" id="PRO_5014187460" evidence="4">
    <location>
        <begin position="21"/>
        <end position="186"/>
    </location>
</feature>
<comment type="similarity">
    <text evidence="3">Belongs to the PMEI family.</text>
</comment>
<feature type="domain" description="Pectinesterase inhibitor" evidence="5">
    <location>
        <begin position="26"/>
        <end position="155"/>
    </location>
</feature>
<dbReference type="NCBIfam" id="TIGR01614">
    <property type="entry name" value="PME_inhib"/>
    <property type="match status" value="1"/>
</dbReference>
<dbReference type="PANTHER" id="PTHR35357">
    <property type="entry name" value="OS02G0537100 PROTEIN"/>
    <property type="match status" value="1"/>
</dbReference>
<evidence type="ECO:0000313" key="6">
    <source>
        <dbReference type="EMBL" id="PKA59991.1"/>
    </source>
</evidence>
<dbReference type="Proteomes" id="UP000236161">
    <property type="component" value="Unassembled WGS sequence"/>
</dbReference>
<dbReference type="Pfam" id="PF04043">
    <property type="entry name" value="PMEI"/>
    <property type="match status" value="1"/>
</dbReference>
<keyword evidence="1 4" id="KW-0732">Signal</keyword>
<name>A0A2I0AWT0_9ASPA</name>
<dbReference type="Gene3D" id="1.20.140.40">
    <property type="entry name" value="Invertase/pectin methylesterase inhibitor family protein"/>
    <property type="match status" value="1"/>
</dbReference>
<protein>
    <submittedName>
        <fullName evidence="6">Invertase inhibitor</fullName>
    </submittedName>
</protein>
<organism evidence="6 7">
    <name type="scientific">Apostasia shenzhenica</name>
    <dbReference type="NCBI Taxonomy" id="1088818"/>
    <lineage>
        <taxon>Eukaryota</taxon>
        <taxon>Viridiplantae</taxon>
        <taxon>Streptophyta</taxon>
        <taxon>Embryophyta</taxon>
        <taxon>Tracheophyta</taxon>
        <taxon>Spermatophyta</taxon>
        <taxon>Magnoliopsida</taxon>
        <taxon>Liliopsida</taxon>
        <taxon>Asparagales</taxon>
        <taxon>Orchidaceae</taxon>
        <taxon>Apostasioideae</taxon>
        <taxon>Apostasia</taxon>
    </lineage>
</organism>
<evidence type="ECO:0000256" key="1">
    <source>
        <dbReference type="ARBA" id="ARBA00022729"/>
    </source>
</evidence>